<dbReference type="eggNOG" id="KOG1543">
    <property type="taxonomic scope" value="Eukaryota"/>
</dbReference>
<dbReference type="GO" id="GO:0006508">
    <property type="term" value="P:proteolysis"/>
    <property type="evidence" value="ECO:0007669"/>
    <property type="project" value="InterPro"/>
</dbReference>
<evidence type="ECO:0000313" key="4">
    <source>
        <dbReference type="Proteomes" id="UP000017836"/>
    </source>
</evidence>
<dbReference type="InterPro" id="IPR000668">
    <property type="entry name" value="Peptidase_C1A_C"/>
</dbReference>
<accession>W1NUM0</accession>
<dbReference type="SUPFAM" id="SSF54001">
    <property type="entry name" value="Cysteine proteinases"/>
    <property type="match status" value="1"/>
</dbReference>
<dbReference type="PANTHER" id="PTHR12411">
    <property type="entry name" value="CYSTEINE PROTEASE FAMILY C1-RELATED"/>
    <property type="match status" value="1"/>
</dbReference>
<comment type="similarity">
    <text evidence="1">Belongs to the peptidase C1 family.</text>
</comment>
<dbReference type="EMBL" id="KI395122">
    <property type="protein sequence ID" value="ERM98965.1"/>
    <property type="molecule type" value="Genomic_DNA"/>
</dbReference>
<gene>
    <name evidence="3" type="ORF">AMTR_s00226p00018920</name>
</gene>
<dbReference type="Gramene" id="ERM98965">
    <property type="protein sequence ID" value="ERM98965"/>
    <property type="gene ID" value="AMTR_s00226p00018920"/>
</dbReference>
<organism evidence="3 4">
    <name type="scientific">Amborella trichopoda</name>
    <dbReference type="NCBI Taxonomy" id="13333"/>
    <lineage>
        <taxon>Eukaryota</taxon>
        <taxon>Viridiplantae</taxon>
        <taxon>Streptophyta</taxon>
        <taxon>Embryophyta</taxon>
        <taxon>Tracheophyta</taxon>
        <taxon>Spermatophyta</taxon>
        <taxon>Magnoliopsida</taxon>
        <taxon>Amborellales</taxon>
        <taxon>Amborellaceae</taxon>
        <taxon>Amborella</taxon>
    </lineage>
</organism>
<reference evidence="4" key="1">
    <citation type="journal article" date="2013" name="Science">
        <title>The Amborella genome and the evolution of flowering plants.</title>
        <authorList>
            <consortium name="Amborella Genome Project"/>
        </authorList>
    </citation>
    <scope>NUCLEOTIDE SEQUENCE [LARGE SCALE GENOMIC DNA]</scope>
</reference>
<dbReference type="Pfam" id="PF00112">
    <property type="entry name" value="Peptidase_C1"/>
    <property type="match status" value="1"/>
</dbReference>
<dbReference type="Proteomes" id="UP000017836">
    <property type="component" value="Unassembled WGS sequence"/>
</dbReference>
<proteinExistence type="inferred from homology"/>
<dbReference type="Gene3D" id="1.10.287.2250">
    <property type="match status" value="1"/>
</dbReference>
<protein>
    <recommendedName>
        <fullName evidence="2">Cathepsin propeptide inhibitor domain-containing protein</fullName>
    </recommendedName>
</protein>
<sequence length="95" mass="10719">MDAQEKEQRFEIFKENLKFIDSVNAEGQPYKLSANKFADLTNDEFRVTHMGFKAHACATRAPDAPFMYANVSTPTSMDWRKKGAVTPIKDQGQCG</sequence>
<keyword evidence="4" id="KW-1185">Reference proteome</keyword>
<dbReference type="HOGENOM" id="CLU_012184_7_6_1"/>
<evidence type="ECO:0000259" key="2">
    <source>
        <dbReference type="SMART" id="SM00848"/>
    </source>
</evidence>
<dbReference type="OMA" id="MPTTMDW"/>
<dbReference type="Gene3D" id="3.90.70.10">
    <property type="entry name" value="Cysteine proteinases"/>
    <property type="match status" value="1"/>
</dbReference>
<evidence type="ECO:0000256" key="1">
    <source>
        <dbReference type="ARBA" id="ARBA00008455"/>
    </source>
</evidence>
<evidence type="ECO:0000313" key="3">
    <source>
        <dbReference type="EMBL" id="ERM98965.1"/>
    </source>
</evidence>
<dbReference type="InterPro" id="IPR013128">
    <property type="entry name" value="Peptidase_C1A"/>
</dbReference>
<dbReference type="STRING" id="13333.W1NUM0"/>
<dbReference type="AlphaFoldDB" id="W1NUM0"/>
<dbReference type="GO" id="GO:0008234">
    <property type="term" value="F:cysteine-type peptidase activity"/>
    <property type="evidence" value="ECO:0007669"/>
    <property type="project" value="InterPro"/>
</dbReference>
<dbReference type="InterPro" id="IPR038765">
    <property type="entry name" value="Papain-like_cys_pep_sf"/>
</dbReference>
<dbReference type="SMART" id="SM00848">
    <property type="entry name" value="Inhibitor_I29"/>
    <property type="match status" value="1"/>
</dbReference>
<name>W1NUM0_AMBTC</name>
<dbReference type="Pfam" id="PF08246">
    <property type="entry name" value="Inhibitor_I29"/>
    <property type="match status" value="1"/>
</dbReference>
<dbReference type="InterPro" id="IPR013201">
    <property type="entry name" value="Prot_inhib_I29"/>
</dbReference>
<feature type="domain" description="Cathepsin propeptide inhibitor" evidence="2">
    <location>
        <begin position="2"/>
        <end position="45"/>
    </location>
</feature>